<accession>A0A3P7IAU4</accession>
<name>A0A3P7IAU4_STRVU</name>
<reference evidence="1 2" key="1">
    <citation type="submission" date="2018-11" db="EMBL/GenBank/DDBJ databases">
        <authorList>
            <consortium name="Pathogen Informatics"/>
        </authorList>
    </citation>
    <scope>NUCLEOTIDE SEQUENCE [LARGE SCALE GENOMIC DNA]</scope>
</reference>
<dbReference type="Proteomes" id="UP000270094">
    <property type="component" value="Unassembled WGS sequence"/>
</dbReference>
<dbReference type="EMBL" id="UYYB01015834">
    <property type="protein sequence ID" value="VDM70381.1"/>
    <property type="molecule type" value="Genomic_DNA"/>
</dbReference>
<organism evidence="1 2">
    <name type="scientific">Strongylus vulgaris</name>
    <name type="common">Blood worm</name>
    <dbReference type="NCBI Taxonomy" id="40348"/>
    <lineage>
        <taxon>Eukaryota</taxon>
        <taxon>Metazoa</taxon>
        <taxon>Ecdysozoa</taxon>
        <taxon>Nematoda</taxon>
        <taxon>Chromadorea</taxon>
        <taxon>Rhabditida</taxon>
        <taxon>Rhabditina</taxon>
        <taxon>Rhabditomorpha</taxon>
        <taxon>Strongyloidea</taxon>
        <taxon>Strongylidae</taxon>
        <taxon>Strongylus</taxon>
    </lineage>
</organism>
<gene>
    <name evidence="1" type="ORF">SVUK_LOCUS5379</name>
</gene>
<sequence>MNLFRGRAVIDQVFPYPLRLDEDRRETLHLIAGPMEKFLMEVNDVAK</sequence>
<evidence type="ECO:0000313" key="1">
    <source>
        <dbReference type="EMBL" id="VDM70381.1"/>
    </source>
</evidence>
<evidence type="ECO:0000313" key="2">
    <source>
        <dbReference type="Proteomes" id="UP000270094"/>
    </source>
</evidence>
<keyword evidence="2" id="KW-1185">Reference proteome</keyword>
<dbReference type="OrthoDB" id="5845531at2759"/>
<proteinExistence type="predicted"/>
<dbReference type="AlphaFoldDB" id="A0A3P7IAU4"/>
<protein>
    <submittedName>
        <fullName evidence="1">Uncharacterized protein</fullName>
    </submittedName>
</protein>